<dbReference type="InterPro" id="IPR024925">
    <property type="entry name" value="Malonyl_CoA-ACP_transAc"/>
</dbReference>
<dbReference type="Proteomes" id="UP000320585">
    <property type="component" value="Chromosome"/>
</dbReference>
<dbReference type="SMART" id="SM00827">
    <property type="entry name" value="PKS_AT"/>
    <property type="match status" value="1"/>
</dbReference>
<dbReference type="NCBIfam" id="TIGR00128">
    <property type="entry name" value="fabD"/>
    <property type="match status" value="1"/>
</dbReference>
<dbReference type="PANTHER" id="PTHR42681">
    <property type="entry name" value="MALONYL-COA-ACYL CARRIER PROTEIN TRANSACYLASE, MITOCHONDRIAL"/>
    <property type="match status" value="1"/>
</dbReference>
<evidence type="ECO:0000256" key="4">
    <source>
        <dbReference type="PIRNR" id="PIRNR000446"/>
    </source>
</evidence>
<dbReference type="FunFam" id="3.30.70.250:FF:000001">
    <property type="entry name" value="Malonyl CoA-acyl carrier protein transacylase"/>
    <property type="match status" value="1"/>
</dbReference>
<dbReference type="RefSeq" id="WP_143332398.1">
    <property type="nucleotide sequence ID" value="NZ_AP019697.1"/>
</dbReference>
<gene>
    <name evidence="7" type="primary">fabD</name>
    <name evidence="7" type="ORF">Dia5BBH33_06980</name>
</gene>
<dbReference type="PIRSF" id="PIRSF000446">
    <property type="entry name" value="Mct"/>
    <property type="match status" value="1"/>
</dbReference>
<dbReference type="GO" id="GO:0006633">
    <property type="term" value="P:fatty acid biosynthetic process"/>
    <property type="evidence" value="ECO:0007669"/>
    <property type="project" value="TreeGrafter"/>
</dbReference>
<dbReference type="InterPro" id="IPR016035">
    <property type="entry name" value="Acyl_Trfase/lysoPLipase"/>
</dbReference>
<organism evidence="7 8">
    <name type="scientific">Dialister hominis</name>
    <dbReference type="NCBI Taxonomy" id="2582419"/>
    <lineage>
        <taxon>Bacteria</taxon>
        <taxon>Bacillati</taxon>
        <taxon>Bacillota</taxon>
        <taxon>Negativicutes</taxon>
        <taxon>Veillonellales</taxon>
        <taxon>Veillonellaceae</taxon>
        <taxon>Dialister</taxon>
    </lineage>
</organism>
<name>A0A8E3ZJI7_9FIRM</name>
<accession>A0A8E3ZJI7</accession>
<feature type="domain" description="Malonyl-CoA:ACP transacylase (MAT)" evidence="6">
    <location>
        <begin position="6"/>
        <end position="311"/>
    </location>
</feature>
<keyword evidence="1 4" id="KW-0808">Transferase</keyword>
<dbReference type="InterPro" id="IPR016036">
    <property type="entry name" value="Malonyl_transacylase_ACP-bd"/>
</dbReference>
<dbReference type="KEGG" id="dho:Dia5BBH33_06980"/>
<dbReference type="InterPro" id="IPR001227">
    <property type="entry name" value="Ac_transferase_dom_sf"/>
</dbReference>
<dbReference type="SUPFAM" id="SSF52151">
    <property type="entry name" value="FabD/lysophospholipase-like"/>
    <property type="match status" value="1"/>
</dbReference>
<reference evidence="8" key="1">
    <citation type="submission" date="2019-05" db="EMBL/GenBank/DDBJ databases">
        <title>Complete genome sequencing of Dialister sp. strain 5BBH33.</title>
        <authorList>
            <person name="Sakamoto M."/>
            <person name="Murakami T."/>
            <person name="Mori H."/>
        </authorList>
    </citation>
    <scope>NUCLEOTIDE SEQUENCE [LARGE SCALE GENOMIC DNA]</scope>
    <source>
        <strain evidence="8">5BBH33</strain>
    </source>
</reference>
<sequence>MKIAFLFPGQGSQKVGMVHDLYEKYDSVKSLIHEADNTLGFSISKMMFEGPDAELMKTEFTQPAILAASVAVWQVLKENGIEADIAAGHSLGEYSALVAAGALSFADAVHTVHLRGKFMQEAVPLGKGAMAAVIGLTPDEIVKICGDVSTEDAPVQAVNFNCPGQVVIAGEAGAVEKACGALKEAGARRAVMLKVSAPFHSTLMEPAAKRLKEVLDTISIHDTLIPVFANVNAKEETKADEIRKNLVDQAAHAVHWEESVRNMIAGGVDCTVEVGPGTVLSGFMRKIDRSVTNLHAEDIDTINEVVSTLKGE</sequence>
<dbReference type="GO" id="GO:0005829">
    <property type="term" value="C:cytosol"/>
    <property type="evidence" value="ECO:0007669"/>
    <property type="project" value="TreeGrafter"/>
</dbReference>
<evidence type="ECO:0000256" key="1">
    <source>
        <dbReference type="ARBA" id="ARBA00022679"/>
    </source>
</evidence>
<dbReference type="EC" id="2.3.1.39" evidence="4"/>
<evidence type="ECO:0000256" key="5">
    <source>
        <dbReference type="PIRSR" id="PIRSR000446-1"/>
    </source>
</evidence>
<keyword evidence="8" id="KW-1185">Reference proteome</keyword>
<dbReference type="AlphaFoldDB" id="A0A8E3ZJI7"/>
<evidence type="ECO:0000313" key="7">
    <source>
        <dbReference type="EMBL" id="BBK24763.1"/>
    </source>
</evidence>
<dbReference type="InterPro" id="IPR050858">
    <property type="entry name" value="Mal-CoA-ACP_Trans/PKS_FabD"/>
</dbReference>
<dbReference type="Gene3D" id="3.40.366.10">
    <property type="entry name" value="Malonyl-Coenzyme A Acyl Carrier Protein, domain 2"/>
    <property type="match status" value="1"/>
</dbReference>
<comment type="similarity">
    <text evidence="4">Belongs to the fabD family.</text>
</comment>
<dbReference type="EMBL" id="AP019697">
    <property type="protein sequence ID" value="BBK24763.1"/>
    <property type="molecule type" value="Genomic_DNA"/>
</dbReference>
<dbReference type="SUPFAM" id="SSF55048">
    <property type="entry name" value="Probable ACP-binding domain of malonyl-CoA ACP transacylase"/>
    <property type="match status" value="1"/>
</dbReference>
<evidence type="ECO:0000259" key="6">
    <source>
        <dbReference type="SMART" id="SM00827"/>
    </source>
</evidence>
<dbReference type="GO" id="GO:0004314">
    <property type="term" value="F:[acyl-carrier-protein] S-malonyltransferase activity"/>
    <property type="evidence" value="ECO:0007669"/>
    <property type="project" value="UniProtKB-EC"/>
</dbReference>
<evidence type="ECO:0000313" key="8">
    <source>
        <dbReference type="Proteomes" id="UP000320585"/>
    </source>
</evidence>
<dbReference type="OrthoDB" id="9805460at2"/>
<evidence type="ECO:0000256" key="3">
    <source>
        <dbReference type="ARBA" id="ARBA00048462"/>
    </source>
</evidence>
<dbReference type="Gene3D" id="3.30.70.250">
    <property type="entry name" value="Malonyl-CoA ACP transacylase, ACP-binding"/>
    <property type="match status" value="1"/>
</dbReference>
<feature type="active site" evidence="5">
    <location>
        <position position="90"/>
    </location>
</feature>
<proteinExistence type="inferred from homology"/>
<dbReference type="GeneID" id="92715918"/>
<keyword evidence="2 4" id="KW-0012">Acyltransferase</keyword>
<protein>
    <recommendedName>
        <fullName evidence="4">Malonyl CoA-acyl carrier protein transacylase</fullName>
        <ecNumber evidence="4">2.3.1.39</ecNumber>
    </recommendedName>
</protein>
<evidence type="ECO:0000256" key="2">
    <source>
        <dbReference type="ARBA" id="ARBA00023315"/>
    </source>
</evidence>
<dbReference type="Pfam" id="PF00698">
    <property type="entry name" value="Acyl_transf_1"/>
    <property type="match status" value="1"/>
</dbReference>
<dbReference type="InterPro" id="IPR004410">
    <property type="entry name" value="Malonyl_CoA-ACP_transAc_FabD"/>
</dbReference>
<dbReference type="PANTHER" id="PTHR42681:SF1">
    <property type="entry name" value="MALONYL-COA-ACYL CARRIER PROTEIN TRANSACYLASE, MITOCHONDRIAL"/>
    <property type="match status" value="1"/>
</dbReference>
<dbReference type="InterPro" id="IPR014043">
    <property type="entry name" value="Acyl_transferase_dom"/>
</dbReference>
<feature type="active site" evidence="5">
    <location>
        <position position="200"/>
    </location>
</feature>
<comment type="catalytic activity">
    <reaction evidence="3 4">
        <text>holo-[ACP] + malonyl-CoA = malonyl-[ACP] + CoA</text>
        <dbReference type="Rhea" id="RHEA:41792"/>
        <dbReference type="Rhea" id="RHEA-COMP:9623"/>
        <dbReference type="Rhea" id="RHEA-COMP:9685"/>
        <dbReference type="ChEBI" id="CHEBI:57287"/>
        <dbReference type="ChEBI" id="CHEBI:57384"/>
        <dbReference type="ChEBI" id="CHEBI:64479"/>
        <dbReference type="ChEBI" id="CHEBI:78449"/>
        <dbReference type="EC" id="2.3.1.39"/>
    </reaction>
</comment>